<proteinExistence type="predicted"/>
<evidence type="ECO:0000256" key="1">
    <source>
        <dbReference type="SAM" id="Phobius"/>
    </source>
</evidence>
<feature type="transmembrane region" description="Helical" evidence="1">
    <location>
        <begin position="7"/>
        <end position="27"/>
    </location>
</feature>
<dbReference type="AlphaFoldDB" id="A0A3D8GST0"/>
<dbReference type="EMBL" id="QNQT01000002">
    <property type="protein sequence ID" value="RDU37515.1"/>
    <property type="molecule type" value="Genomic_DNA"/>
</dbReference>
<feature type="transmembrane region" description="Helical" evidence="1">
    <location>
        <begin position="47"/>
        <end position="69"/>
    </location>
</feature>
<dbReference type="InterPro" id="IPR009526">
    <property type="entry name" value="DUF1146"/>
</dbReference>
<keyword evidence="3" id="KW-1185">Reference proteome</keyword>
<dbReference type="Pfam" id="PF06612">
    <property type="entry name" value="DUF1146"/>
    <property type="match status" value="1"/>
</dbReference>
<name>A0A3D8GST0_9BACI</name>
<evidence type="ECO:0000313" key="2">
    <source>
        <dbReference type="EMBL" id="RDU37515.1"/>
    </source>
</evidence>
<dbReference type="NCBIfam" id="TIGR02327">
    <property type="entry name" value="int_mem_ywzB"/>
    <property type="match status" value="1"/>
</dbReference>
<comment type="caution">
    <text evidence="2">The sequence shown here is derived from an EMBL/GenBank/DDBJ whole genome shotgun (WGS) entry which is preliminary data.</text>
</comment>
<evidence type="ECO:0008006" key="4">
    <source>
        <dbReference type="Google" id="ProtNLM"/>
    </source>
</evidence>
<reference evidence="2 3" key="1">
    <citation type="submission" date="2018-07" db="EMBL/GenBank/DDBJ databases">
        <title>Bacillus sp. YLB-04 draft genome sequence.</title>
        <authorList>
            <person name="Yu L."/>
            <person name="Tang X."/>
        </authorList>
    </citation>
    <scope>NUCLEOTIDE SEQUENCE [LARGE SCALE GENOMIC DNA]</scope>
    <source>
        <strain evidence="2 3">YLB-04</strain>
    </source>
</reference>
<evidence type="ECO:0000313" key="3">
    <source>
        <dbReference type="Proteomes" id="UP000257144"/>
    </source>
</evidence>
<keyword evidence="1" id="KW-0812">Transmembrane</keyword>
<sequence>MITDFGVGALVGILVHLVCITMAWWAIQALNFEKLLKANRVLQARVLYILLAIAIGTAVSNFFLDYLLLSRQLPAIFD</sequence>
<keyword evidence="1" id="KW-0472">Membrane</keyword>
<gene>
    <name evidence="2" type="ORF">DRW41_06630</name>
</gene>
<dbReference type="Proteomes" id="UP000257144">
    <property type="component" value="Unassembled WGS sequence"/>
</dbReference>
<keyword evidence="1" id="KW-1133">Transmembrane helix</keyword>
<dbReference type="OrthoDB" id="1651016at2"/>
<accession>A0A3D8GST0</accession>
<protein>
    <recommendedName>
        <fullName evidence="4">DUF1146 domain-containing protein</fullName>
    </recommendedName>
</protein>
<organism evidence="2 3">
    <name type="scientific">Neobacillus piezotolerans</name>
    <dbReference type="NCBI Taxonomy" id="2259171"/>
    <lineage>
        <taxon>Bacteria</taxon>
        <taxon>Bacillati</taxon>
        <taxon>Bacillota</taxon>
        <taxon>Bacilli</taxon>
        <taxon>Bacillales</taxon>
        <taxon>Bacillaceae</taxon>
        <taxon>Neobacillus</taxon>
    </lineage>
</organism>